<name>A0A1Q9DHT6_SYMMI</name>
<dbReference type="EMBL" id="LSRX01000531">
    <property type="protein sequence ID" value="OLP94738.1"/>
    <property type="molecule type" value="Genomic_DNA"/>
</dbReference>
<protein>
    <submittedName>
        <fullName evidence="1">Uncharacterized protein</fullName>
    </submittedName>
</protein>
<accession>A0A1Q9DHT6</accession>
<dbReference type="OMA" id="IVASKCC"/>
<evidence type="ECO:0000313" key="2">
    <source>
        <dbReference type="Proteomes" id="UP000186817"/>
    </source>
</evidence>
<proteinExistence type="predicted"/>
<keyword evidence="2" id="KW-1185">Reference proteome</keyword>
<sequence length="240" mass="27222">MKIATARPVNEGKQVDIEFADQSAYRFHTAWIKALLPSLRTQGFFEFGGQAQTLFESDQYTVDTASPTSDGSKLQVHFKNGVVENAVTEEYVSTWLHAFAPYVGQPLNERAKPPVSHAGLPGTGSLLEDLYRNRKPWDSTLDMPRFDGQQMLKDESMQIEFLERTVHSIHTDSVLEIYKEDSFDHLDCGKPLEDFVSQVVGRLSMHTDHSVYHGTPGYLQFMYQVVPKRNYLGAYGYSVF</sequence>
<organism evidence="1 2">
    <name type="scientific">Symbiodinium microadriaticum</name>
    <name type="common">Dinoflagellate</name>
    <name type="synonym">Zooxanthella microadriatica</name>
    <dbReference type="NCBI Taxonomy" id="2951"/>
    <lineage>
        <taxon>Eukaryota</taxon>
        <taxon>Sar</taxon>
        <taxon>Alveolata</taxon>
        <taxon>Dinophyceae</taxon>
        <taxon>Suessiales</taxon>
        <taxon>Symbiodiniaceae</taxon>
        <taxon>Symbiodinium</taxon>
    </lineage>
</organism>
<dbReference type="AlphaFoldDB" id="A0A1Q9DHT6"/>
<reference evidence="1 2" key="1">
    <citation type="submission" date="2016-02" db="EMBL/GenBank/DDBJ databases">
        <title>Genome analysis of coral dinoflagellate symbionts highlights evolutionary adaptations to a symbiotic lifestyle.</title>
        <authorList>
            <person name="Aranda M."/>
            <person name="Li Y."/>
            <person name="Liew Y.J."/>
            <person name="Baumgarten S."/>
            <person name="Simakov O."/>
            <person name="Wilson M."/>
            <person name="Piel J."/>
            <person name="Ashoor H."/>
            <person name="Bougouffa S."/>
            <person name="Bajic V.B."/>
            <person name="Ryu T."/>
            <person name="Ravasi T."/>
            <person name="Bayer T."/>
            <person name="Micklem G."/>
            <person name="Kim H."/>
            <person name="Bhak J."/>
            <person name="Lajeunesse T.C."/>
            <person name="Voolstra C.R."/>
        </authorList>
    </citation>
    <scope>NUCLEOTIDE SEQUENCE [LARGE SCALE GENOMIC DNA]</scope>
    <source>
        <strain evidence="1 2">CCMP2467</strain>
    </source>
</reference>
<comment type="caution">
    <text evidence="1">The sequence shown here is derived from an EMBL/GenBank/DDBJ whole genome shotgun (WGS) entry which is preliminary data.</text>
</comment>
<dbReference type="OrthoDB" id="10341670at2759"/>
<gene>
    <name evidence="1" type="ORF">AK812_SmicGene23227</name>
</gene>
<dbReference type="Proteomes" id="UP000186817">
    <property type="component" value="Unassembled WGS sequence"/>
</dbReference>
<evidence type="ECO:0000313" key="1">
    <source>
        <dbReference type="EMBL" id="OLP94738.1"/>
    </source>
</evidence>